<dbReference type="PANTHER" id="PTHR46984:SF1">
    <property type="entry name" value="LEUCINE-RICH REPEAT-CONTAINING PROTEIN 71"/>
    <property type="match status" value="1"/>
</dbReference>
<sequence length="162" mass="18420">AVPSQLMPEKENPLFEQNEVDNINGDVWLNGNRVLLSLNLSRNYLTMNSVNEFLSTVQQQNAHTSIVGSSIHMEFTGLCRLELKDMADIQKDFPEYQSLETLLLRKNPSTRFQLHKDKERELIVQSEQMSALSTKDGVQPSRVASSIKSTSQRPTSRLRTDV</sequence>
<protein>
    <submittedName>
        <fullName evidence="2">Uncharacterized protein</fullName>
    </submittedName>
</protein>
<reference evidence="2" key="1">
    <citation type="submission" date="2021-02" db="EMBL/GenBank/DDBJ databases">
        <authorList>
            <person name="Nowell W R."/>
        </authorList>
    </citation>
    <scope>NUCLEOTIDE SEQUENCE</scope>
</reference>
<evidence type="ECO:0000313" key="3">
    <source>
        <dbReference type="EMBL" id="CAF4228254.1"/>
    </source>
</evidence>
<feature type="compositionally biased region" description="Polar residues" evidence="1">
    <location>
        <begin position="142"/>
        <end position="162"/>
    </location>
</feature>
<dbReference type="Proteomes" id="UP000677228">
    <property type="component" value="Unassembled WGS sequence"/>
</dbReference>
<dbReference type="Proteomes" id="UP000682733">
    <property type="component" value="Unassembled WGS sequence"/>
</dbReference>
<organism evidence="2 4">
    <name type="scientific">Didymodactylos carnosus</name>
    <dbReference type="NCBI Taxonomy" id="1234261"/>
    <lineage>
        <taxon>Eukaryota</taxon>
        <taxon>Metazoa</taxon>
        <taxon>Spiralia</taxon>
        <taxon>Gnathifera</taxon>
        <taxon>Rotifera</taxon>
        <taxon>Eurotatoria</taxon>
        <taxon>Bdelloidea</taxon>
        <taxon>Philodinida</taxon>
        <taxon>Philodinidae</taxon>
        <taxon>Didymodactylos</taxon>
    </lineage>
</organism>
<comment type="caution">
    <text evidence="2">The sequence shown here is derived from an EMBL/GenBank/DDBJ whole genome shotgun (WGS) entry which is preliminary data.</text>
</comment>
<feature type="region of interest" description="Disordered" evidence="1">
    <location>
        <begin position="128"/>
        <end position="162"/>
    </location>
</feature>
<name>A0A8S2FCX6_9BILA</name>
<proteinExistence type="predicted"/>
<dbReference type="PANTHER" id="PTHR46984">
    <property type="entry name" value="LEUCINE-RICH REPEAT-CONTAINING PROTEIN 71"/>
    <property type="match status" value="1"/>
</dbReference>
<evidence type="ECO:0000313" key="4">
    <source>
        <dbReference type="Proteomes" id="UP000677228"/>
    </source>
</evidence>
<feature type="non-terminal residue" evidence="2">
    <location>
        <position position="162"/>
    </location>
</feature>
<gene>
    <name evidence="2" type="ORF">OVA965_LOCUS34001</name>
    <name evidence="3" type="ORF">TMI583_LOCUS34912</name>
</gene>
<dbReference type="AlphaFoldDB" id="A0A8S2FCX6"/>
<dbReference type="EMBL" id="CAJNOK010028065">
    <property type="protein sequence ID" value="CAF1429898.1"/>
    <property type="molecule type" value="Genomic_DNA"/>
</dbReference>
<accession>A0A8S2FCX6</accession>
<evidence type="ECO:0000313" key="2">
    <source>
        <dbReference type="EMBL" id="CAF1429898.1"/>
    </source>
</evidence>
<dbReference type="InterPro" id="IPR053040">
    <property type="entry name" value="LRR-containing_protein_71"/>
</dbReference>
<dbReference type="EMBL" id="CAJOBA010049849">
    <property type="protein sequence ID" value="CAF4228254.1"/>
    <property type="molecule type" value="Genomic_DNA"/>
</dbReference>
<evidence type="ECO:0000256" key="1">
    <source>
        <dbReference type="SAM" id="MobiDB-lite"/>
    </source>
</evidence>